<comment type="caution">
    <text evidence="1">The sequence shown here is derived from an EMBL/GenBank/DDBJ whole genome shotgun (WGS) entry which is preliminary data.</text>
</comment>
<organism evidence="1 2">
    <name type="scientific">Ambrosiozyma monospora</name>
    <name type="common">Yeast</name>
    <name type="synonym">Endomycopsis monosporus</name>
    <dbReference type="NCBI Taxonomy" id="43982"/>
    <lineage>
        <taxon>Eukaryota</taxon>
        <taxon>Fungi</taxon>
        <taxon>Dikarya</taxon>
        <taxon>Ascomycota</taxon>
        <taxon>Saccharomycotina</taxon>
        <taxon>Pichiomycetes</taxon>
        <taxon>Pichiales</taxon>
        <taxon>Pichiaceae</taxon>
        <taxon>Ambrosiozyma</taxon>
    </lineage>
</organism>
<protein>
    <submittedName>
        <fullName evidence="1">Unnamed protein product</fullName>
    </submittedName>
</protein>
<evidence type="ECO:0000313" key="1">
    <source>
        <dbReference type="EMBL" id="GMG40633.1"/>
    </source>
</evidence>
<evidence type="ECO:0000313" key="2">
    <source>
        <dbReference type="Proteomes" id="UP001165063"/>
    </source>
</evidence>
<keyword evidence="2" id="KW-1185">Reference proteome</keyword>
<dbReference type="Proteomes" id="UP001165063">
    <property type="component" value="Unassembled WGS sequence"/>
</dbReference>
<reference evidence="1" key="1">
    <citation type="submission" date="2023-04" db="EMBL/GenBank/DDBJ databases">
        <title>Ambrosiozyma monospora NBRC 1965.</title>
        <authorList>
            <person name="Ichikawa N."/>
            <person name="Sato H."/>
            <person name="Tonouchi N."/>
        </authorList>
    </citation>
    <scope>NUCLEOTIDE SEQUENCE</scope>
    <source>
        <strain evidence="1">NBRC 1965</strain>
    </source>
</reference>
<gene>
    <name evidence="1" type="ORF">Amon01_000636100</name>
</gene>
<sequence>MQVKRDDTTRIPNRKPFMIQHYRSMLSRPKELVDFQDINANELRTIIINGLFNRSSQTASLISSWFEMTARSEHHPNVTAPVINYTIASMAPETELYVQCDIWWNGNMKTRTWLEMMRVYLQ</sequence>
<accession>A0A9W6Z4T1</accession>
<dbReference type="AlphaFoldDB" id="A0A9W6Z4T1"/>
<name>A0A9W6Z4T1_AMBMO</name>
<dbReference type="EMBL" id="BSXU01003995">
    <property type="protein sequence ID" value="GMG40633.1"/>
    <property type="molecule type" value="Genomic_DNA"/>
</dbReference>
<proteinExistence type="predicted"/>